<dbReference type="InterPro" id="IPR008966">
    <property type="entry name" value="Adhesion_dom_sf"/>
</dbReference>
<reference evidence="4 5" key="1">
    <citation type="submission" date="2018-01" db="EMBL/GenBank/DDBJ databases">
        <title>Genome sequence of Iodobacter sp. strain PCH194 isolated from Indian Trans-Himalaya.</title>
        <authorList>
            <person name="Kumar V."/>
            <person name="Thakur V."/>
            <person name="Kumar S."/>
            <person name="Singh D."/>
        </authorList>
    </citation>
    <scope>NUCLEOTIDE SEQUENCE [LARGE SCALE GENOMIC DNA]</scope>
    <source>
        <strain evidence="4 5">PCH194</strain>
    </source>
</reference>
<name>A0A7G3GCB9_9NEIS</name>
<gene>
    <name evidence="4" type="ORF">C1H71_14805</name>
</gene>
<protein>
    <recommendedName>
        <fullName evidence="6">Fimbrial protein</fullName>
    </recommendedName>
</protein>
<dbReference type="RefSeq" id="WP_130107203.1">
    <property type="nucleotide sequence ID" value="NZ_CP025781.1"/>
</dbReference>
<dbReference type="Pfam" id="PF00419">
    <property type="entry name" value="Fimbrial"/>
    <property type="match status" value="1"/>
</dbReference>
<proteinExistence type="predicted"/>
<dbReference type="KEGG" id="ifl:C1H71_14805"/>
<dbReference type="Gene3D" id="2.60.40.1090">
    <property type="entry name" value="Fimbrial-type adhesion domain"/>
    <property type="match status" value="2"/>
</dbReference>
<dbReference type="GO" id="GO:0007155">
    <property type="term" value="P:cell adhesion"/>
    <property type="evidence" value="ECO:0007669"/>
    <property type="project" value="InterPro"/>
</dbReference>
<feature type="signal peptide" evidence="1">
    <location>
        <begin position="1"/>
        <end position="43"/>
    </location>
</feature>
<evidence type="ECO:0008006" key="6">
    <source>
        <dbReference type="Google" id="ProtNLM"/>
    </source>
</evidence>
<dbReference type="AlphaFoldDB" id="A0A7G3GCB9"/>
<evidence type="ECO:0000259" key="2">
    <source>
        <dbReference type="Pfam" id="PF00419"/>
    </source>
</evidence>
<accession>A0A7G3GCB9</accession>
<evidence type="ECO:0000313" key="4">
    <source>
        <dbReference type="EMBL" id="QBC44672.1"/>
    </source>
</evidence>
<evidence type="ECO:0000259" key="3">
    <source>
        <dbReference type="Pfam" id="PF09160"/>
    </source>
</evidence>
<dbReference type="GO" id="GO:0009289">
    <property type="term" value="C:pilus"/>
    <property type="evidence" value="ECO:0007669"/>
    <property type="project" value="InterPro"/>
</dbReference>
<feature type="domain" description="Fimbrial-type adhesion" evidence="2">
    <location>
        <begin position="198"/>
        <end position="338"/>
    </location>
</feature>
<sequence length="340" mass="36625">MSVFSFFCFSGRVPAQCSKSCFSMLCKVFLSLIFFLYAQNAAAFECEYRGNYVDNNGQTELRLDVELAPEIHGGYNELVKFNEVFCANTVPNSGITDTLYLNNLDFRGGLTGAGAGAIVQGVKYIPPFTSKIHIVTLGPGEKKSLPVSLFVDVGDTPSEALKIKKGELFAIFRMKQDSSHDGGQYFNFNFYALNDVGVVTNTCDVNGGEQIDVDFGQVDKYLLTNDTNSAVKSVEVPLSIRCSQSAFTGPVGIELLATPAAFNQDFIQTTLGSDKNKIGVAMLDASRNVVRPGRKLTSYISNGFGSTSVSFVPVKNSTITNDQLPVGAFSASATLVVSTP</sequence>
<keyword evidence="1" id="KW-0732">Signal</keyword>
<keyword evidence="5" id="KW-1185">Reference proteome</keyword>
<feature type="chain" id="PRO_5028848946" description="Fimbrial protein" evidence="1">
    <location>
        <begin position="44"/>
        <end position="340"/>
    </location>
</feature>
<evidence type="ECO:0000256" key="1">
    <source>
        <dbReference type="SAM" id="SignalP"/>
    </source>
</evidence>
<dbReference type="Pfam" id="PF09160">
    <property type="entry name" value="FimH_man-bind"/>
    <property type="match status" value="1"/>
</dbReference>
<dbReference type="Proteomes" id="UP000515917">
    <property type="component" value="Chromosome"/>
</dbReference>
<dbReference type="EMBL" id="CP025781">
    <property type="protein sequence ID" value="QBC44672.1"/>
    <property type="molecule type" value="Genomic_DNA"/>
</dbReference>
<dbReference type="InterPro" id="IPR015243">
    <property type="entry name" value="FimH_man-bd"/>
</dbReference>
<dbReference type="SUPFAM" id="SSF49401">
    <property type="entry name" value="Bacterial adhesins"/>
    <property type="match status" value="2"/>
</dbReference>
<dbReference type="InterPro" id="IPR036937">
    <property type="entry name" value="Adhesion_dom_fimbrial_sf"/>
</dbReference>
<dbReference type="InterPro" id="IPR000259">
    <property type="entry name" value="Adhesion_dom_fimbrial"/>
</dbReference>
<evidence type="ECO:0000313" key="5">
    <source>
        <dbReference type="Proteomes" id="UP000515917"/>
    </source>
</evidence>
<organism evidence="4 5">
    <name type="scientific">Iodobacter fluviatilis</name>
    <dbReference type="NCBI Taxonomy" id="537"/>
    <lineage>
        <taxon>Bacteria</taxon>
        <taxon>Pseudomonadati</taxon>
        <taxon>Pseudomonadota</taxon>
        <taxon>Betaproteobacteria</taxon>
        <taxon>Neisseriales</taxon>
        <taxon>Chitinibacteraceae</taxon>
        <taxon>Iodobacter</taxon>
    </lineage>
</organism>
<feature type="domain" description="FimH mannose-binding" evidence="3">
    <location>
        <begin position="63"/>
        <end position="188"/>
    </location>
</feature>